<proteinExistence type="inferred from homology"/>
<evidence type="ECO:0000256" key="12">
    <source>
        <dbReference type="ARBA" id="ARBA00049360"/>
    </source>
</evidence>
<keyword evidence="5 13" id="KW-0479">Metal-binding</keyword>
<keyword evidence="8 13" id="KW-0460">Magnesium</keyword>
<dbReference type="SFLD" id="SFLDF00027">
    <property type="entry name" value="p-type_atpase"/>
    <property type="match status" value="1"/>
</dbReference>
<keyword evidence="6 13" id="KW-0547">Nucleotide-binding</keyword>
<dbReference type="EC" id="7.2.2.-" evidence="13"/>
<evidence type="ECO:0000313" key="16">
    <source>
        <dbReference type="EMBL" id="OQR87524.1"/>
    </source>
</evidence>
<dbReference type="Pfam" id="PF00122">
    <property type="entry name" value="E1-E2_ATPase"/>
    <property type="match status" value="1"/>
</dbReference>
<dbReference type="AlphaFoldDB" id="A0A1V9YP94"/>
<dbReference type="Gene3D" id="2.70.150.10">
    <property type="entry name" value="Calcium-transporting ATPase, cytoplasmic transduction domain A"/>
    <property type="match status" value="1"/>
</dbReference>
<feature type="transmembrane region" description="Helical" evidence="13">
    <location>
        <begin position="422"/>
        <end position="442"/>
    </location>
</feature>
<dbReference type="Gene3D" id="3.40.50.1000">
    <property type="entry name" value="HAD superfamily/HAD-like"/>
    <property type="match status" value="2"/>
</dbReference>
<keyword evidence="3" id="KW-0597">Phosphoprotein</keyword>
<evidence type="ECO:0000256" key="8">
    <source>
        <dbReference type="ARBA" id="ARBA00022842"/>
    </source>
</evidence>
<dbReference type="InterPro" id="IPR059000">
    <property type="entry name" value="ATPase_P-type_domA"/>
</dbReference>
<dbReference type="SUPFAM" id="SSF81660">
    <property type="entry name" value="Metal cation-transporting ATPase, ATP-binding domain N"/>
    <property type="match status" value="1"/>
</dbReference>
<dbReference type="SFLD" id="SFLDG00002">
    <property type="entry name" value="C1.7:_P-type_atpase_like"/>
    <property type="match status" value="1"/>
</dbReference>
<evidence type="ECO:0000256" key="10">
    <source>
        <dbReference type="ARBA" id="ARBA00022989"/>
    </source>
</evidence>
<evidence type="ECO:0000256" key="3">
    <source>
        <dbReference type="ARBA" id="ARBA00022553"/>
    </source>
</evidence>
<dbReference type="GO" id="GO:0016887">
    <property type="term" value="F:ATP hydrolysis activity"/>
    <property type="evidence" value="ECO:0007669"/>
    <property type="project" value="InterPro"/>
</dbReference>
<dbReference type="PRINTS" id="PR00119">
    <property type="entry name" value="CATATPASE"/>
</dbReference>
<protein>
    <recommendedName>
        <fullName evidence="13">Cation-transporting ATPase</fullName>
        <ecNumber evidence="13">7.2.2.-</ecNumber>
    </recommendedName>
</protein>
<dbReference type="PANTHER" id="PTHR45630:SF8">
    <property type="entry name" value="CATION-TRANSPORTING ATPASE"/>
    <property type="match status" value="1"/>
</dbReference>
<evidence type="ECO:0000256" key="2">
    <source>
        <dbReference type="ARBA" id="ARBA00006000"/>
    </source>
</evidence>
<feature type="domain" description="P-type ATPase A" evidence="14">
    <location>
        <begin position="253"/>
        <end position="367"/>
    </location>
</feature>
<dbReference type="NCBIfam" id="TIGR01494">
    <property type="entry name" value="ATPase_P-type"/>
    <property type="match status" value="2"/>
</dbReference>
<name>A0A1V9YP94_ACHHY</name>
<dbReference type="SFLD" id="SFLDS00003">
    <property type="entry name" value="Haloacid_Dehalogenase"/>
    <property type="match status" value="1"/>
</dbReference>
<comment type="caution">
    <text evidence="16">The sequence shown here is derived from an EMBL/GenBank/DDBJ whole genome shotgun (WGS) entry which is preliminary data.</text>
</comment>
<keyword evidence="4 13" id="KW-0812">Transmembrane</keyword>
<dbReference type="PROSITE" id="PS00154">
    <property type="entry name" value="ATPASE_E1_E2"/>
    <property type="match status" value="1"/>
</dbReference>
<feature type="transmembrane region" description="Helical" evidence="13">
    <location>
        <begin position="220"/>
        <end position="237"/>
    </location>
</feature>
<evidence type="ECO:0000256" key="7">
    <source>
        <dbReference type="ARBA" id="ARBA00022840"/>
    </source>
</evidence>
<dbReference type="Pfam" id="PF12409">
    <property type="entry name" value="P5-ATPase"/>
    <property type="match status" value="1"/>
</dbReference>
<dbReference type="Pfam" id="PF13246">
    <property type="entry name" value="Cation_ATPase"/>
    <property type="match status" value="1"/>
</dbReference>
<dbReference type="SUPFAM" id="SSF81653">
    <property type="entry name" value="Calcium ATPase, transduction domain A"/>
    <property type="match status" value="1"/>
</dbReference>
<evidence type="ECO:0000259" key="14">
    <source>
        <dbReference type="Pfam" id="PF00122"/>
    </source>
</evidence>
<organism evidence="16 17">
    <name type="scientific">Achlya hypogyna</name>
    <name type="common">Oomycete</name>
    <name type="synonym">Protoachlya hypogyna</name>
    <dbReference type="NCBI Taxonomy" id="1202772"/>
    <lineage>
        <taxon>Eukaryota</taxon>
        <taxon>Sar</taxon>
        <taxon>Stramenopiles</taxon>
        <taxon>Oomycota</taxon>
        <taxon>Saprolegniomycetes</taxon>
        <taxon>Saprolegniales</taxon>
        <taxon>Achlyaceae</taxon>
        <taxon>Achlya</taxon>
    </lineage>
</organism>
<feature type="transmembrane region" description="Helical" evidence="13">
    <location>
        <begin position="922"/>
        <end position="941"/>
    </location>
</feature>
<keyword evidence="9 13" id="KW-1278">Translocase</keyword>
<dbReference type="InterPro" id="IPR044492">
    <property type="entry name" value="P_typ_ATPase_HD_dom"/>
</dbReference>
<evidence type="ECO:0000256" key="1">
    <source>
        <dbReference type="ARBA" id="ARBA00004141"/>
    </source>
</evidence>
<dbReference type="OrthoDB" id="48943at2759"/>
<keyword evidence="10 13" id="KW-1133">Transmembrane helix</keyword>
<evidence type="ECO:0000259" key="15">
    <source>
        <dbReference type="Pfam" id="PF12409"/>
    </source>
</evidence>
<dbReference type="InterPro" id="IPR018303">
    <property type="entry name" value="ATPase_P-typ_P_site"/>
</dbReference>
<dbReference type="Proteomes" id="UP000243579">
    <property type="component" value="Unassembled WGS sequence"/>
</dbReference>
<evidence type="ECO:0000256" key="11">
    <source>
        <dbReference type="ARBA" id="ARBA00023136"/>
    </source>
</evidence>
<gene>
    <name evidence="16" type="ORF">ACHHYP_08690</name>
</gene>
<dbReference type="EMBL" id="JNBR01001436">
    <property type="protein sequence ID" value="OQR87524.1"/>
    <property type="molecule type" value="Genomic_DNA"/>
</dbReference>
<feature type="transmembrane region" description="Helical" evidence="13">
    <location>
        <begin position="382"/>
        <end position="402"/>
    </location>
</feature>
<dbReference type="PANTHER" id="PTHR45630">
    <property type="entry name" value="CATION-TRANSPORTING ATPASE-RELATED"/>
    <property type="match status" value="1"/>
</dbReference>
<dbReference type="GO" id="GO:0019829">
    <property type="term" value="F:ATPase-coupled monoatomic cation transmembrane transporter activity"/>
    <property type="evidence" value="ECO:0007669"/>
    <property type="project" value="UniProtKB-UniRule"/>
</dbReference>
<evidence type="ECO:0000256" key="5">
    <source>
        <dbReference type="ARBA" id="ARBA00022723"/>
    </source>
</evidence>
<dbReference type="InterPro" id="IPR047819">
    <property type="entry name" value="P5A-ATPase_N"/>
</dbReference>
<evidence type="ECO:0000256" key="6">
    <source>
        <dbReference type="ARBA" id="ARBA00022741"/>
    </source>
</evidence>
<dbReference type="STRING" id="1202772.A0A1V9YP94"/>
<dbReference type="GO" id="GO:0016020">
    <property type="term" value="C:membrane"/>
    <property type="evidence" value="ECO:0007669"/>
    <property type="project" value="UniProtKB-SubCell"/>
</dbReference>
<dbReference type="Gene3D" id="3.40.1110.10">
    <property type="entry name" value="Calcium-transporting ATPase, cytoplasmic domain N"/>
    <property type="match status" value="1"/>
</dbReference>
<accession>A0A1V9YP94</accession>
<feature type="transmembrane region" description="Helical" evidence="13">
    <location>
        <begin position="1054"/>
        <end position="1073"/>
    </location>
</feature>
<dbReference type="InterPro" id="IPR023214">
    <property type="entry name" value="HAD_sf"/>
</dbReference>
<comment type="subcellular location">
    <subcellularLocation>
        <location evidence="1 13">Membrane</location>
        <topology evidence="1 13">Multi-pass membrane protein</topology>
    </subcellularLocation>
</comment>
<dbReference type="InterPro" id="IPR001757">
    <property type="entry name" value="P_typ_ATPase"/>
</dbReference>
<comment type="catalytic activity">
    <reaction evidence="12 13">
        <text>ATP + H2O = ADP + phosphate + H(+)</text>
        <dbReference type="Rhea" id="RHEA:13065"/>
        <dbReference type="ChEBI" id="CHEBI:15377"/>
        <dbReference type="ChEBI" id="CHEBI:15378"/>
        <dbReference type="ChEBI" id="CHEBI:30616"/>
        <dbReference type="ChEBI" id="CHEBI:43474"/>
        <dbReference type="ChEBI" id="CHEBI:456216"/>
    </reaction>
</comment>
<dbReference type="GO" id="GO:0140358">
    <property type="term" value="F:P-type transmembrane transporter activity"/>
    <property type="evidence" value="ECO:0007669"/>
    <property type="project" value="InterPro"/>
</dbReference>
<feature type="transmembrane region" description="Helical" evidence="13">
    <location>
        <begin position="58"/>
        <end position="78"/>
    </location>
</feature>
<comment type="similarity">
    <text evidence="2 13">Belongs to the cation transport ATPase (P-type) (TC 3.A.3) family. Type V subfamily.</text>
</comment>
<keyword evidence="17" id="KW-1185">Reference proteome</keyword>
<dbReference type="InterPro" id="IPR006544">
    <property type="entry name" value="P-type_TPase_V"/>
</dbReference>
<feature type="transmembrane region" description="Helical" evidence="13">
    <location>
        <begin position="984"/>
        <end position="1002"/>
    </location>
</feature>
<dbReference type="Gene3D" id="1.20.1110.10">
    <property type="entry name" value="Calcium-transporting ATPase, transmembrane domain"/>
    <property type="match status" value="1"/>
</dbReference>
<dbReference type="InterPro" id="IPR036412">
    <property type="entry name" value="HAD-like_sf"/>
</dbReference>
<feature type="transmembrane region" description="Helical" evidence="13">
    <location>
        <begin position="859"/>
        <end position="878"/>
    </location>
</feature>
<sequence>MSTGRPRTSSSEDTQLLMAYERTRGVLRLGDGASIELQYLPPEYCSIHHYCPSVARSVGYVLIGIATFGIVPLVAHWLPRLYAVFKLAPASTSRDFRATDYVLLEHASGAWDLVRLHVEGDNRVYFEYHKNRYLYDKHLREFHRLSASIVDMTLATAVAHLATGHSDADVDTLMQVFGSNELDLGVQPVHEVLLHKVLHPFYVFQVVSVVLWLIEQYYTYALLILVMTVVSIVYEVSCQVTNMRKLQALVHNDTVVHVVRSGTIVPIAASALVIGDVVELEAGTIPADMVLLQGECTVDESSLTGEAIPVQKQSLTNPSVTISPALATAKKESTMYAGASILRHSSHARGYVLAIGFSTSKGELFRSIVCPKPVQFQVERDTYRFLSGLTLVAVLAGIKNAIDAASHGIVWWRILVSSLDLITIAVPPALPLILTVGVGFSLGRLQAQRIFCIDAPRINLAGHLDCFCFDKTGTLTTDHMVFEGVDLLVKTGLLTVTAVPTVVRHGIGVCHSVALHDDALVGSPLEREMLGAADHRLIGRHEIQCNASGAIFLRLHQFAFDAAVQRSSVIVRHGTVHSVYVKGSPEAVAAVCLPASVPTDFAAKVDQYARDGFYCLALAHRALENLPVAPQRASVEADLTFLGLLLFVNPIKDESFDVIRTLERAAIDVRMITGDNALTGIHVSRKLGLVDRPIQLLDVGDGGDVVVCDISQATHAVTPLVLGQLLHCELAVRPFVPVAADGGPQVTGPALQALQETLSPTDLNRLVVQAKIFARIRPDQKTWIIETLIAKGKYVGMVGDGTNDCGALKAAHVGLALSDAEASIVAPFTSRDKTIRDVLTLVKEGRCALMTSFLAFKYMVMYPVIQVVLTSTLYASMISLGNNQFLLDDMGIVLGLSMLMLQTEPSRVLTAHRPPATLFARPIVMSLAGHVGIYLTCFVALRVSLRSQAWYCSVADAQAGRPHCFAYVAPENDGYTRQSHDNTALWLFGHWAFVLVAVAMNLKDPFRQSVWANNKWFVAYTAIVAVALLLLSLTRVPAVLSLFELVDIPTAFRWQLLGLVVVHGLCSVAWEALVTRHGAYAPDVPMAKPSTTCVV</sequence>
<dbReference type="InterPro" id="IPR023299">
    <property type="entry name" value="ATPase_P-typ_cyto_dom_N"/>
</dbReference>
<evidence type="ECO:0000256" key="9">
    <source>
        <dbReference type="ARBA" id="ARBA00022967"/>
    </source>
</evidence>
<keyword evidence="7 13" id="KW-0067">ATP-binding</keyword>
<evidence type="ECO:0000313" key="17">
    <source>
        <dbReference type="Proteomes" id="UP000243579"/>
    </source>
</evidence>
<dbReference type="InterPro" id="IPR008250">
    <property type="entry name" value="ATPase_P-typ_transduc_dom_A_sf"/>
</dbReference>
<reference evidence="16 17" key="1">
    <citation type="journal article" date="2014" name="Genome Biol. Evol.">
        <title>The secreted proteins of Achlya hypogyna and Thraustotheca clavata identify the ancestral oomycete secretome and reveal gene acquisitions by horizontal gene transfer.</title>
        <authorList>
            <person name="Misner I."/>
            <person name="Blouin N."/>
            <person name="Leonard G."/>
            <person name="Richards T.A."/>
            <person name="Lane C.E."/>
        </authorList>
    </citation>
    <scope>NUCLEOTIDE SEQUENCE [LARGE SCALE GENOMIC DNA]</scope>
    <source>
        <strain evidence="16 17">ATCC 48635</strain>
    </source>
</reference>
<dbReference type="SUPFAM" id="SSF56784">
    <property type="entry name" value="HAD-like"/>
    <property type="match status" value="1"/>
</dbReference>
<dbReference type="GO" id="GO:0046872">
    <property type="term" value="F:metal ion binding"/>
    <property type="evidence" value="ECO:0007669"/>
    <property type="project" value="UniProtKB-UniRule"/>
</dbReference>
<dbReference type="NCBIfam" id="TIGR01657">
    <property type="entry name" value="P-ATPase-V"/>
    <property type="match status" value="1"/>
</dbReference>
<feature type="transmembrane region" description="Helical" evidence="13">
    <location>
        <begin position="1014"/>
        <end position="1034"/>
    </location>
</feature>
<dbReference type="GO" id="GO:0005524">
    <property type="term" value="F:ATP binding"/>
    <property type="evidence" value="ECO:0007669"/>
    <property type="project" value="UniProtKB-UniRule"/>
</dbReference>
<dbReference type="InterPro" id="IPR023298">
    <property type="entry name" value="ATPase_P-typ_TM_dom_sf"/>
</dbReference>
<feature type="domain" description="P5B-type ATPase N-terminal" evidence="15">
    <location>
        <begin position="45"/>
        <end position="121"/>
    </location>
</feature>
<evidence type="ECO:0000256" key="13">
    <source>
        <dbReference type="RuleBase" id="RU362082"/>
    </source>
</evidence>
<dbReference type="SUPFAM" id="SSF81665">
    <property type="entry name" value="Calcium ATPase, transmembrane domain M"/>
    <property type="match status" value="1"/>
</dbReference>
<evidence type="ECO:0000256" key="4">
    <source>
        <dbReference type="ARBA" id="ARBA00022692"/>
    </source>
</evidence>
<keyword evidence="11 13" id="KW-0472">Membrane</keyword>